<evidence type="ECO:0000259" key="2">
    <source>
        <dbReference type="Pfam" id="PF04773"/>
    </source>
</evidence>
<dbReference type="OrthoDB" id="1119382at2"/>
<dbReference type="InterPro" id="IPR012373">
    <property type="entry name" value="Ferrdict_sens_TM"/>
</dbReference>
<organism evidence="4 5">
    <name type="scientific">Pedobacter kyonggii</name>
    <dbReference type="NCBI Taxonomy" id="1926871"/>
    <lineage>
        <taxon>Bacteria</taxon>
        <taxon>Pseudomonadati</taxon>
        <taxon>Bacteroidota</taxon>
        <taxon>Sphingobacteriia</taxon>
        <taxon>Sphingobacteriales</taxon>
        <taxon>Sphingobacteriaceae</taxon>
        <taxon>Pedobacter</taxon>
    </lineage>
</organism>
<dbReference type="Gene3D" id="3.55.50.30">
    <property type="match status" value="1"/>
</dbReference>
<dbReference type="InterPro" id="IPR006860">
    <property type="entry name" value="FecR"/>
</dbReference>
<comment type="caution">
    <text evidence="4">The sequence shown here is derived from an EMBL/GenBank/DDBJ whole genome shotgun (WGS) entry which is preliminary data.</text>
</comment>
<feature type="domain" description="FecR protein" evidence="2">
    <location>
        <begin position="124"/>
        <end position="216"/>
    </location>
</feature>
<keyword evidence="1" id="KW-1133">Transmembrane helix</keyword>
<dbReference type="PIRSF" id="PIRSF018266">
    <property type="entry name" value="FecR"/>
    <property type="match status" value="1"/>
</dbReference>
<dbReference type="Pfam" id="PF16344">
    <property type="entry name" value="FecR_C"/>
    <property type="match status" value="1"/>
</dbReference>
<evidence type="ECO:0000313" key="5">
    <source>
        <dbReference type="Proteomes" id="UP000291819"/>
    </source>
</evidence>
<dbReference type="PANTHER" id="PTHR30273:SF2">
    <property type="entry name" value="PROTEIN FECR"/>
    <property type="match status" value="1"/>
</dbReference>
<sequence length="342" mass="39384">MENNEEIRKLFKLYLEGKADPQQEETLLHYLDSVKNDDGQFSDLIQEAWGEEPSTREDSSRVDQEFEEIMAKADIRRQQKSQRFRVLQYAASIVLVCSVALGWYSYKGNQVEPLEVIEMFSRTTLQGEKLKIILSDSTVVYLGGSSTLKWPSRFVKGRHRNIRLEGEGFFEVKRDTFSPFVVHSGSIQTQVLGTSFNISAYPSDNIFSVAVRTGKVSVSEINKGVLKRLSLLTPGMKLDYYNKDQRYIVSTENTEDINSWTTNRFIFKDDNLATMMGKLERYYKVRFNLKSPSLANSRQFNATFNQKSIREVMEQIRMMSGGNIHYKITKDSLITIWGEGCK</sequence>
<evidence type="ECO:0000256" key="1">
    <source>
        <dbReference type="SAM" id="Phobius"/>
    </source>
</evidence>
<evidence type="ECO:0000313" key="4">
    <source>
        <dbReference type="EMBL" id="TBO44402.1"/>
    </source>
</evidence>
<accession>A0A4Q9HGL5</accession>
<name>A0A4Q9HGL5_9SPHI</name>
<dbReference type="InterPro" id="IPR032508">
    <property type="entry name" value="FecR_C"/>
</dbReference>
<dbReference type="AlphaFoldDB" id="A0A4Q9HGL5"/>
<reference evidence="4 5" key="1">
    <citation type="submission" date="2019-02" db="EMBL/GenBank/DDBJ databases">
        <title>Pedobacter kyonggii whole genome sequence analysis.</title>
        <authorList>
            <person name="Dahal R.H."/>
        </authorList>
    </citation>
    <scope>NUCLEOTIDE SEQUENCE [LARGE SCALE GENOMIC DNA]</scope>
    <source>
        <strain evidence="4 5">K-4-11-1</strain>
    </source>
</reference>
<dbReference type="Pfam" id="PF04773">
    <property type="entry name" value="FecR"/>
    <property type="match status" value="1"/>
</dbReference>
<keyword evidence="1" id="KW-0472">Membrane</keyword>
<feature type="domain" description="Protein FecR C-terminal" evidence="3">
    <location>
        <begin position="264"/>
        <end position="334"/>
    </location>
</feature>
<dbReference type="Gene3D" id="2.60.120.1440">
    <property type="match status" value="1"/>
</dbReference>
<keyword evidence="1" id="KW-0812">Transmembrane</keyword>
<dbReference type="EMBL" id="SIXF01000002">
    <property type="protein sequence ID" value="TBO44402.1"/>
    <property type="molecule type" value="Genomic_DNA"/>
</dbReference>
<dbReference type="RefSeq" id="WP_131028477.1">
    <property type="nucleotide sequence ID" value="NZ_SIXF01000002.1"/>
</dbReference>
<dbReference type="PANTHER" id="PTHR30273">
    <property type="entry name" value="PERIPLASMIC SIGNAL SENSOR AND SIGMA FACTOR ACTIVATOR FECR-RELATED"/>
    <property type="match status" value="1"/>
</dbReference>
<protein>
    <submittedName>
        <fullName evidence="4">DUF4974 domain-containing protein</fullName>
    </submittedName>
</protein>
<dbReference type="Proteomes" id="UP000291819">
    <property type="component" value="Unassembled WGS sequence"/>
</dbReference>
<gene>
    <name evidence="4" type="ORF">EYS08_03575</name>
</gene>
<keyword evidence="5" id="KW-1185">Reference proteome</keyword>
<proteinExistence type="predicted"/>
<evidence type="ECO:0000259" key="3">
    <source>
        <dbReference type="Pfam" id="PF16344"/>
    </source>
</evidence>
<feature type="transmembrane region" description="Helical" evidence="1">
    <location>
        <begin position="86"/>
        <end position="106"/>
    </location>
</feature>
<dbReference type="GO" id="GO:0016989">
    <property type="term" value="F:sigma factor antagonist activity"/>
    <property type="evidence" value="ECO:0007669"/>
    <property type="project" value="TreeGrafter"/>
</dbReference>